<dbReference type="EMBL" id="CP002418">
    <property type="protein sequence ID" value="ADU45777.1"/>
    <property type="molecule type" value="Genomic_DNA"/>
</dbReference>
<feature type="region of interest" description="Disordered" evidence="1">
    <location>
        <begin position="179"/>
        <end position="257"/>
    </location>
</feature>
<dbReference type="HOGENOM" id="CLU_034357_0_0_5"/>
<dbReference type="Proteomes" id="UP000001402">
    <property type="component" value="Chromosome"/>
</dbReference>
<sequence length="513" mass="52159">MADEAFALSPISARPAMPSDADYDAIREAFMETSRGRWFLTEYAKRNRNADTSMVLDAVARIEQTLAAQKQAQSDSAAETLAALRAVIGEARANVARAVAALDDTATLAAAHRGSRAISEVAATLRECGADSRICDLLDQQVAAIDGGHRLVAAIDRTAIEAAFDRMLQHVAAISGAAPDAAAPEPAPSAATPASATDTMPAPVAELQQPAPQAAAAEPPAQSAVPPQPVSSQPVSPQSLPTQSLPPQPDALQAAAPVAPAAEAETGFTVVTGTAADELEFVEPADETTATDAPTTTAAPAAELEVAAAEVAELETPAVTGRITQQSDAEDLLDEVVALDAEGSEDDAMLDLVAREMSAPDVSAPCRPEDDAYAAAAASTAEEIESDIVALQQALNEEIELAPEPIARGDAPPSVDDPFAAPPEAEPVFDPVGEIGEAAPLVASAEPIAGHEAAAPVAMATAAGAEEVTPAALTSLGAAAIASGAIAAPPPMRSDALVPIRRMSQAEKIAFFS</sequence>
<dbReference type="KEGG" id="rpx:Rpdx1_4225"/>
<dbReference type="AlphaFoldDB" id="E6VM44"/>
<dbReference type="eggNOG" id="ENOG503362H">
    <property type="taxonomic scope" value="Bacteria"/>
</dbReference>
<gene>
    <name evidence="2" type="ordered locus">Rpdx1_4225</name>
</gene>
<protein>
    <submittedName>
        <fullName evidence="2">Uncharacterized protein</fullName>
    </submittedName>
</protein>
<dbReference type="STRING" id="652103.Rpdx1_4225"/>
<dbReference type="OrthoDB" id="7269965at2"/>
<organism evidence="2 3">
    <name type="scientific">Rhodopseudomonas palustris (strain DX-1)</name>
    <dbReference type="NCBI Taxonomy" id="652103"/>
    <lineage>
        <taxon>Bacteria</taxon>
        <taxon>Pseudomonadati</taxon>
        <taxon>Pseudomonadota</taxon>
        <taxon>Alphaproteobacteria</taxon>
        <taxon>Hyphomicrobiales</taxon>
        <taxon>Nitrobacteraceae</taxon>
        <taxon>Rhodopseudomonas</taxon>
    </lineage>
</organism>
<proteinExistence type="predicted"/>
<accession>E6VM44</accession>
<evidence type="ECO:0000313" key="2">
    <source>
        <dbReference type="EMBL" id="ADU45777.1"/>
    </source>
</evidence>
<reference evidence="2" key="1">
    <citation type="submission" date="2010-12" db="EMBL/GenBank/DDBJ databases">
        <title>Complete sequence of Rhodopseudomonas palustris DX-1.</title>
        <authorList>
            <consortium name="US DOE Joint Genome Institute"/>
            <person name="Lucas S."/>
            <person name="Copeland A."/>
            <person name="Lapidus A."/>
            <person name="Cheng J.-F."/>
            <person name="Goodwin L."/>
            <person name="Pitluck S."/>
            <person name="Misra M."/>
            <person name="Chertkov O."/>
            <person name="Detter J.C."/>
            <person name="Han C."/>
            <person name="Tapia R."/>
            <person name="Land M."/>
            <person name="Hauser L."/>
            <person name="Kyrpides N."/>
            <person name="Ivanova N."/>
            <person name="Ovchinnikova G."/>
            <person name="Logan B."/>
            <person name="Oda Y."/>
            <person name="Harwood C."/>
            <person name="Woyke T."/>
        </authorList>
    </citation>
    <scope>NUCLEOTIDE SEQUENCE [LARGE SCALE GENOMIC DNA]</scope>
    <source>
        <strain evidence="2">DX-1</strain>
    </source>
</reference>
<evidence type="ECO:0000313" key="3">
    <source>
        <dbReference type="Proteomes" id="UP000001402"/>
    </source>
</evidence>
<evidence type="ECO:0000256" key="1">
    <source>
        <dbReference type="SAM" id="MobiDB-lite"/>
    </source>
</evidence>
<dbReference type="BioCyc" id="RPAL652103:RPDX1_RS20870-MONOMER"/>
<feature type="compositionally biased region" description="Low complexity" evidence="1">
    <location>
        <begin position="179"/>
        <end position="243"/>
    </location>
</feature>
<name>E6VM44_RHOPX</name>